<name>A0ABT0IMX1_9HYPH</name>
<dbReference type="RefSeq" id="WP_248681995.1">
    <property type="nucleotide sequence ID" value="NZ_JALPRY010000004.1"/>
</dbReference>
<dbReference type="EMBL" id="JALPRY010000004">
    <property type="protein sequence ID" value="MCK8779217.1"/>
    <property type="molecule type" value="Genomic_DNA"/>
</dbReference>
<sequence length="78" mass="8930">MTRFYFDVRRNGRLEEDKEGEELPSKEAAIEEAMAAARELVAEKVRTGDVVDGDAFEIRDEHGKVVHILPFRSVLRLD</sequence>
<comment type="caution">
    <text evidence="2">The sequence shown here is derived from an EMBL/GenBank/DDBJ whole genome shotgun (WGS) entry which is preliminary data.</text>
</comment>
<protein>
    <recommendedName>
        <fullName evidence="1">DUF6894 domain-containing protein</fullName>
    </recommendedName>
</protein>
<feature type="domain" description="DUF6894" evidence="1">
    <location>
        <begin position="3"/>
        <end position="71"/>
    </location>
</feature>
<dbReference type="Pfam" id="PF21834">
    <property type="entry name" value="DUF6894"/>
    <property type="match status" value="1"/>
</dbReference>
<accession>A0ABT0IMX1</accession>
<evidence type="ECO:0000313" key="3">
    <source>
        <dbReference type="Proteomes" id="UP001202827"/>
    </source>
</evidence>
<gene>
    <name evidence="2" type="ORF">M0654_04385</name>
</gene>
<organism evidence="2 3">
    <name type="scientific">Neorhizobium turbinariae</name>
    <dbReference type="NCBI Taxonomy" id="2937795"/>
    <lineage>
        <taxon>Bacteria</taxon>
        <taxon>Pseudomonadati</taxon>
        <taxon>Pseudomonadota</taxon>
        <taxon>Alphaproteobacteria</taxon>
        <taxon>Hyphomicrobiales</taxon>
        <taxon>Rhizobiaceae</taxon>
        <taxon>Rhizobium/Agrobacterium group</taxon>
        <taxon>Neorhizobium</taxon>
    </lineage>
</organism>
<evidence type="ECO:0000259" key="1">
    <source>
        <dbReference type="Pfam" id="PF21834"/>
    </source>
</evidence>
<reference evidence="2 3" key="1">
    <citation type="submission" date="2022-04" db="EMBL/GenBank/DDBJ databases">
        <title>Rhizobium coralii sp. nov., isolated from coral Turbinaria peltata.</title>
        <authorList>
            <person name="Sun H."/>
        </authorList>
    </citation>
    <scope>NUCLEOTIDE SEQUENCE [LARGE SCALE GENOMIC DNA]</scope>
    <source>
        <strain evidence="2 3">NTR19</strain>
    </source>
</reference>
<proteinExistence type="predicted"/>
<dbReference type="Proteomes" id="UP001202827">
    <property type="component" value="Unassembled WGS sequence"/>
</dbReference>
<keyword evidence="3" id="KW-1185">Reference proteome</keyword>
<dbReference type="InterPro" id="IPR054189">
    <property type="entry name" value="DUF6894"/>
</dbReference>
<evidence type="ECO:0000313" key="2">
    <source>
        <dbReference type="EMBL" id="MCK8779217.1"/>
    </source>
</evidence>